<keyword evidence="4" id="KW-1185">Reference proteome</keyword>
<dbReference type="SUPFAM" id="SSF53850">
    <property type="entry name" value="Periplasmic binding protein-like II"/>
    <property type="match status" value="1"/>
</dbReference>
<sequence length="324" mass="33374">MTDLRRSLALASILAGTVATAAAAQNWPSEPLHVFVGFPAGSSPDTIARIVAEPLAEAIGQPVVVENKPGAGGVIAIQQMLARGNDDYSIGININGPLTTAPRLIPDLGYDPAADIAPVGLIATSPLVLAVGADFPADDIQGFIDAAAEPEAISYGSVGEGSGAHLTAELFADAAGVQLFHIPFQSYAEVTTSILGGEIDSGFMAPSAALPHVEAGTMKMLGVTSAEPFAQVPDVPVMAGQAGLPEDFRAELWNAMIAPAGTDPAIVERLNTELNTILNDPEVRDQLLAIGWQAQPGTPEDLAQRITGDTAMWGGVIDRTQAAN</sequence>
<evidence type="ECO:0000256" key="1">
    <source>
        <dbReference type="ARBA" id="ARBA00006987"/>
    </source>
</evidence>
<name>A0ABV6CDR3_9RHOB</name>
<dbReference type="Proteomes" id="UP001589795">
    <property type="component" value="Unassembled WGS sequence"/>
</dbReference>
<dbReference type="Gene3D" id="3.40.190.10">
    <property type="entry name" value="Periplasmic binding protein-like II"/>
    <property type="match status" value="1"/>
</dbReference>
<protein>
    <submittedName>
        <fullName evidence="3">Bug family tripartite tricarboxylate transporter substrate binding protein</fullName>
    </submittedName>
</protein>
<keyword evidence="2" id="KW-0732">Signal</keyword>
<dbReference type="PANTHER" id="PTHR42928">
    <property type="entry name" value="TRICARBOXYLATE-BINDING PROTEIN"/>
    <property type="match status" value="1"/>
</dbReference>
<feature type="chain" id="PRO_5045258091" evidence="2">
    <location>
        <begin position="22"/>
        <end position="324"/>
    </location>
</feature>
<evidence type="ECO:0000313" key="3">
    <source>
        <dbReference type="EMBL" id="MFC0198868.1"/>
    </source>
</evidence>
<proteinExistence type="inferred from homology"/>
<evidence type="ECO:0000313" key="4">
    <source>
        <dbReference type="Proteomes" id="UP001589795"/>
    </source>
</evidence>
<dbReference type="InterPro" id="IPR042100">
    <property type="entry name" value="Bug_dom1"/>
</dbReference>
<organism evidence="3 4">
    <name type="scientific">Paracoccus rhizosphaerae</name>
    <dbReference type="NCBI Taxonomy" id="1133347"/>
    <lineage>
        <taxon>Bacteria</taxon>
        <taxon>Pseudomonadati</taxon>
        <taxon>Pseudomonadota</taxon>
        <taxon>Alphaproteobacteria</taxon>
        <taxon>Rhodobacterales</taxon>
        <taxon>Paracoccaceae</taxon>
        <taxon>Paracoccus</taxon>
    </lineage>
</organism>
<dbReference type="Gene3D" id="3.40.190.150">
    <property type="entry name" value="Bordetella uptake gene, domain 1"/>
    <property type="match status" value="1"/>
</dbReference>
<dbReference type="RefSeq" id="WP_265508354.1">
    <property type="nucleotide sequence ID" value="NZ_JAOTBE010000071.1"/>
</dbReference>
<feature type="signal peptide" evidence="2">
    <location>
        <begin position="1"/>
        <end position="21"/>
    </location>
</feature>
<comment type="similarity">
    <text evidence="1">Belongs to the UPF0065 (bug) family.</text>
</comment>
<dbReference type="PIRSF" id="PIRSF017082">
    <property type="entry name" value="YflP"/>
    <property type="match status" value="1"/>
</dbReference>
<dbReference type="CDD" id="cd07012">
    <property type="entry name" value="PBP2_Bug_TTT"/>
    <property type="match status" value="1"/>
</dbReference>
<evidence type="ECO:0000256" key="2">
    <source>
        <dbReference type="SAM" id="SignalP"/>
    </source>
</evidence>
<dbReference type="PANTHER" id="PTHR42928:SF5">
    <property type="entry name" value="BLR1237 PROTEIN"/>
    <property type="match status" value="1"/>
</dbReference>
<dbReference type="Pfam" id="PF03401">
    <property type="entry name" value="TctC"/>
    <property type="match status" value="1"/>
</dbReference>
<accession>A0ABV6CDR3</accession>
<dbReference type="EMBL" id="JBHLWQ010000006">
    <property type="protein sequence ID" value="MFC0198868.1"/>
    <property type="molecule type" value="Genomic_DNA"/>
</dbReference>
<comment type="caution">
    <text evidence="3">The sequence shown here is derived from an EMBL/GenBank/DDBJ whole genome shotgun (WGS) entry which is preliminary data.</text>
</comment>
<gene>
    <name evidence="3" type="ORF">ACFFIZ_00510</name>
</gene>
<dbReference type="InterPro" id="IPR005064">
    <property type="entry name" value="BUG"/>
</dbReference>
<reference evidence="3 4" key="1">
    <citation type="submission" date="2024-09" db="EMBL/GenBank/DDBJ databases">
        <authorList>
            <person name="Sun Q."/>
            <person name="Mori K."/>
        </authorList>
    </citation>
    <scope>NUCLEOTIDE SEQUENCE [LARGE SCALE GENOMIC DNA]</scope>
    <source>
        <strain evidence="3 4">CCM 7904</strain>
    </source>
</reference>